<proteinExistence type="predicted"/>
<comment type="cofactor">
    <cofactor evidence="1">
        <name>heme b</name>
        <dbReference type="ChEBI" id="CHEBI:60344"/>
    </cofactor>
</comment>
<name>A0A1S8X6L7_OPIVI</name>
<dbReference type="FunFam" id="1.20.120.1770:FF:000001">
    <property type="entry name" value="Cytochrome b reductase 1"/>
    <property type="match status" value="1"/>
</dbReference>
<feature type="transmembrane region" description="Helical" evidence="11">
    <location>
        <begin position="340"/>
        <end position="364"/>
    </location>
</feature>
<feature type="chain" id="PRO_5013068924" evidence="12">
    <location>
        <begin position="19"/>
        <end position="415"/>
    </location>
</feature>
<feature type="non-terminal residue" evidence="14">
    <location>
        <position position="415"/>
    </location>
</feature>
<evidence type="ECO:0000256" key="6">
    <source>
        <dbReference type="ARBA" id="ARBA00022723"/>
    </source>
</evidence>
<evidence type="ECO:0000256" key="4">
    <source>
        <dbReference type="ARBA" id="ARBA00022617"/>
    </source>
</evidence>
<keyword evidence="8 11" id="KW-1133">Transmembrane helix</keyword>
<dbReference type="Gene3D" id="1.20.120.1770">
    <property type="match status" value="2"/>
</dbReference>
<dbReference type="InterPro" id="IPR043205">
    <property type="entry name" value="CYB561/CYBRD1-like"/>
</dbReference>
<evidence type="ECO:0000256" key="8">
    <source>
        <dbReference type="ARBA" id="ARBA00022989"/>
    </source>
</evidence>
<dbReference type="PANTHER" id="PTHR10106">
    <property type="entry name" value="CYTOCHROME B561-RELATED"/>
    <property type="match status" value="1"/>
</dbReference>
<evidence type="ECO:0000256" key="10">
    <source>
        <dbReference type="ARBA" id="ARBA00023136"/>
    </source>
</evidence>
<dbReference type="GO" id="GO:0016020">
    <property type="term" value="C:membrane"/>
    <property type="evidence" value="ECO:0007669"/>
    <property type="project" value="UniProtKB-SubCell"/>
</dbReference>
<keyword evidence="4" id="KW-0349">Heme</keyword>
<dbReference type="EMBL" id="KV891805">
    <property type="protein sequence ID" value="OON22342.1"/>
    <property type="molecule type" value="Genomic_DNA"/>
</dbReference>
<evidence type="ECO:0000313" key="14">
    <source>
        <dbReference type="EMBL" id="OON22342.1"/>
    </source>
</evidence>
<evidence type="ECO:0000256" key="9">
    <source>
        <dbReference type="ARBA" id="ARBA00023004"/>
    </source>
</evidence>
<dbReference type="InterPro" id="IPR006593">
    <property type="entry name" value="Cyt_b561/ferric_Rdtase_TM"/>
</dbReference>
<evidence type="ECO:0000259" key="13">
    <source>
        <dbReference type="PROSITE" id="PS50939"/>
    </source>
</evidence>
<evidence type="ECO:0000256" key="1">
    <source>
        <dbReference type="ARBA" id="ARBA00001970"/>
    </source>
</evidence>
<keyword evidence="12" id="KW-0732">Signal</keyword>
<dbReference type="GO" id="GO:0046872">
    <property type="term" value="F:metal ion binding"/>
    <property type="evidence" value="ECO:0007669"/>
    <property type="project" value="UniProtKB-KW"/>
</dbReference>
<feature type="domain" description="Cytochrome b561" evidence="13">
    <location>
        <begin position="201"/>
        <end position="401"/>
    </location>
</feature>
<dbReference type="Proteomes" id="UP000243686">
    <property type="component" value="Unassembled WGS sequence"/>
</dbReference>
<gene>
    <name evidence="14" type="ORF">X801_01763</name>
</gene>
<reference evidence="14 15" key="1">
    <citation type="submission" date="2015-03" db="EMBL/GenBank/DDBJ databases">
        <title>Draft genome of the nematode, Opisthorchis viverrini.</title>
        <authorList>
            <person name="Mitreva M."/>
        </authorList>
    </citation>
    <scope>NUCLEOTIDE SEQUENCE [LARGE SCALE GENOMIC DNA]</scope>
    <source>
        <strain evidence="14">Khon Kaen</strain>
    </source>
</reference>
<feature type="domain" description="Cytochrome b561" evidence="13">
    <location>
        <begin position="1"/>
        <end position="138"/>
    </location>
</feature>
<protein>
    <submittedName>
        <fullName evidence="14">Cytochrome b561</fullName>
    </submittedName>
</protein>
<feature type="transmembrane region" description="Helical" evidence="11">
    <location>
        <begin position="270"/>
        <end position="289"/>
    </location>
</feature>
<feature type="transmembrane region" description="Helical" evidence="11">
    <location>
        <begin position="194"/>
        <end position="215"/>
    </location>
</feature>
<keyword evidence="3" id="KW-0813">Transport</keyword>
<evidence type="ECO:0000256" key="12">
    <source>
        <dbReference type="SAM" id="SignalP"/>
    </source>
</evidence>
<keyword evidence="5 11" id="KW-0812">Transmembrane</keyword>
<organism evidence="14 15">
    <name type="scientific">Opisthorchis viverrini</name>
    <name type="common">Southeast Asian liver fluke</name>
    <dbReference type="NCBI Taxonomy" id="6198"/>
    <lineage>
        <taxon>Eukaryota</taxon>
        <taxon>Metazoa</taxon>
        <taxon>Spiralia</taxon>
        <taxon>Lophotrochozoa</taxon>
        <taxon>Platyhelminthes</taxon>
        <taxon>Trematoda</taxon>
        <taxon>Digenea</taxon>
        <taxon>Opisthorchiida</taxon>
        <taxon>Opisthorchiata</taxon>
        <taxon>Opisthorchiidae</taxon>
        <taxon>Opisthorchis</taxon>
    </lineage>
</organism>
<evidence type="ECO:0000313" key="15">
    <source>
        <dbReference type="Proteomes" id="UP000243686"/>
    </source>
</evidence>
<dbReference type="SMART" id="SM00665">
    <property type="entry name" value="B561"/>
    <property type="match status" value="2"/>
</dbReference>
<evidence type="ECO:0000256" key="3">
    <source>
        <dbReference type="ARBA" id="ARBA00022448"/>
    </source>
</evidence>
<feature type="transmembrane region" description="Helical" evidence="11">
    <location>
        <begin position="40"/>
        <end position="65"/>
    </location>
</feature>
<keyword evidence="10 11" id="KW-0472">Membrane</keyword>
<accession>A0A1S8X6L7</accession>
<keyword evidence="7" id="KW-0249">Electron transport</keyword>
<dbReference type="AlphaFoldDB" id="A0A1S8X6L7"/>
<evidence type="ECO:0000256" key="2">
    <source>
        <dbReference type="ARBA" id="ARBA00004141"/>
    </source>
</evidence>
<feature type="transmembrane region" description="Helical" evidence="11">
    <location>
        <begin position="384"/>
        <end position="405"/>
    </location>
</feature>
<evidence type="ECO:0000256" key="7">
    <source>
        <dbReference type="ARBA" id="ARBA00022982"/>
    </source>
</evidence>
<evidence type="ECO:0000256" key="11">
    <source>
        <dbReference type="SAM" id="Phobius"/>
    </source>
</evidence>
<evidence type="ECO:0000256" key="5">
    <source>
        <dbReference type="ARBA" id="ARBA00022692"/>
    </source>
</evidence>
<dbReference type="PROSITE" id="PS50939">
    <property type="entry name" value="CYTOCHROME_B561"/>
    <property type="match status" value="2"/>
</dbReference>
<dbReference type="Pfam" id="PF03188">
    <property type="entry name" value="Cytochrom_B561"/>
    <property type="match status" value="2"/>
</dbReference>
<keyword evidence="9" id="KW-0408">Iron</keyword>
<feature type="transmembrane region" description="Helical" evidence="11">
    <location>
        <begin position="86"/>
        <end position="106"/>
    </location>
</feature>
<keyword evidence="6" id="KW-0479">Metal-binding</keyword>
<keyword evidence="15" id="KW-1185">Reference proteome</keyword>
<feature type="signal peptide" evidence="12">
    <location>
        <begin position="1"/>
        <end position="18"/>
    </location>
</feature>
<feature type="transmembrane region" description="Helical" evidence="11">
    <location>
        <begin position="235"/>
        <end position="258"/>
    </location>
</feature>
<dbReference type="PANTHER" id="PTHR10106:SF0">
    <property type="entry name" value="LD36721P"/>
    <property type="match status" value="1"/>
</dbReference>
<feature type="transmembrane region" description="Helical" evidence="11">
    <location>
        <begin position="118"/>
        <end position="139"/>
    </location>
</feature>
<feature type="transmembrane region" description="Helical" evidence="11">
    <location>
        <begin position="301"/>
        <end position="328"/>
    </location>
</feature>
<dbReference type="GO" id="GO:0016491">
    <property type="term" value="F:oxidoreductase activity"/>
    <property type="evidence" value="ECO:0007669"/>
    <property type="project" value="InterPro"/>
</dbReference>
<sequence length="415" mass="46771">MPLKIAHAILLILALVFAAVGLRAAYEKRKDRPPIILYSIHSWLGILAFIGFGLQWVIGFVFFLIPQTPIPLRSIYLPFHTIFGPIIYGLIILVCLTGITEVQLFFGNYQNLHDHAMIGNFLGLFIVLFGALVFFLVTYSPFRRVEVPPTKTALENGLGPVPKARNVPESTGAVPRSRQCSEPTAMFEKAEKELFWAGVFLSQVFGLLCVILAGVRGEVYNNGFDWNDSRKVINFHILFMVLGFVFLYGDSILIYRIFRDKPKKSLKIAHAVLLLLSLLFAAIGVRAAYERRKNAPPMTLYSIHSWLGVIVFVAFSLQWIFGLAFFLIPQTPMKPRSRYLPFHTGFGLFLHCLVVLVCLCGITTINVSPRDYSELPPRALFTNFLGLVIVGFGALVFFLVNYAGYRRIEVVVERD</sequence>
<comment type="subcellular location">
    <subcellularLocation>
        <location evidence="2">Membrane</location>
        <topology evidence="2">Multi-pass membrane protein</topology>
    </subcellularLocation>
</comment>